<dbReference type="RefSeq" id="WP_184702020.1">
    <property type="nucleotide sequence ID" value="NZ_BAABEG010000004.1"/>
</dbReference>
<keyword evidence="2" id="KW-1185">Reference proteome</keyword>
<reference evidence="1 2" key="1">
    <citation type="submission" date="2020-08" db="EMBL/GenBank/DDBJ databases">
        <title>Genomic Encyclopedia of Type Strains, Phase IV (KMG-IV): sequencing the most valuable type-strain genomes for metagenomic binning, comparative biology and taxonomic classification.</title>
        <authorList>
            <person name="Goeker M."/>
        </authorList>
    </citation>
    <scope>NUCLEOTIDE SEQUENCE [LARGE SCALE GENOMIC DNA]</scope>
    <source>
        <strain evidence="1 2">DSM 7051</strain>
    </source>
</reference>
<sequence>MKDYLGVHQQVAGAGKLGKALWFIGGIVLNWRRQASLCGTNDRPAAALTIFPTLAVC</sequence>
<evidence type="ECO:0000313" key="2">
    <source>
        <dbReference type="Proteomes" id="UP000536262"/>
    </source>
</evidence>
<dbReference type="Proteomes" id="UP000536262">
    <property type="component" value="Unassembled WGS sequence"/>
</dbReference>
<dbReference type="EMBL" id="JACHOU010000022">
    <property type="protein sequence ID" value="MBB6357291.1"/>
    <property type="molecule type" value="Genomic_DNA"/>
</dbReference>
<proteinExistence type="predicted"/>
<organism evidence="1 2">
    <name type="scientific">Aminobacter aganoensis</name>
    <dbReference type="NCBI Taxonomy" id="83264"/>
    <lineage>
        <taxon>Bacteria</taxon>
        <taxon>Pseudomonadati</taxon>
        <taxon>Pseudomonadota</taxon>
        <taxon>Alphaproteobacteria</taxon>
        <taxon>Hyphomicrobiales</taxon>
        <taxon>Phyllobacteriaceae</taxon>
        <taxon>Aminobacter</taxon>
    </lineage>
</organism>
<comment type="caution">
    <text evidence="1">The sequence shown here is derived from an EMBL/GenBank/DDBJ whole genome shotgun (WGS) entry which is preliminary data.</text>
</comment>
<protein>
    <submittedName>
        <fullName evidence="1">Uncharacterized protein</fullName>
    </submittedName>
</protein>
<dbReference type="AlphaFoldDB" id="A0A7X0FCN2"/>
<gene>
    <name evidence="1" type="ORF">GGR00_005112</name>
</gene>
<name>A0A7X0FCN2_9HYPH</name>
<accession>A0A7X0FCN2</accession>
<evidence type="ECO:0000313" key="1">
    <source>
        <dbReference type="EMBL" id="MBB6357291.1"/>
    </source>
</evidence>